<gene>
    <name evidence="2" type="ORF">HIM_10028</name>
</gene>
<organism evidence="2 3">
    <name type="scientific">Hirsutella minnesotensis 3608</name>
    <dbReference type="NCBI Taxonomy" id="1043627"/>
    <lineage>
        <taxon>Eukaryota</taxon>
        <taxon>Fungi</taxon>
        <taxon>Dikarya</taxon>
        <taxon>Ascomycota</taxon>
        <taxon>Pezizomycotina</taxon>
        <taxon>Sordariomycetes</taxon>
        <taxon>Hypocreomycetidae</taxon>
        <taxon>Hypocreales</taxon>
        <taxon>Ophiocordycipitaceae</taxon>
        <taxon>Hirsutella</taxon>
    </lineage>
</organism>
<protein>
    <submittedName>
        <fullName evidence="2">Uncharacterized protein</fullName>
    </submittedName>
</protein>
<dbReference type="AlphaFoldDB" id="A0A0F8A2P5"/>
<dbReference type="Proteomes" id="UP000054481">
    <property type="component" value="Unassembled WGS sequence"/>
</dbReference>
<reference evidence="2 3" key="1">
    <citation type="journal article" date="2014" name="Genome Biol. Evol.">
        <title>Comparative genomics and transcriptomics analyses reveal divergent lifestyle features of nematode endoparasitic fungus Hirsutella minnesotensis.</title>
        <authorList>
            <person name="Lai Y."/>
            <person name="Liu K."/>
            <person name="Zhang X."/>
            <person name="Zhang X."/>
            <person name="Li K."/>
            <person name="Wang N."/>
            <person name="Shu C."/>
            <person name="Wu Y."/>
            <person name="Wang C."/>
            <person name="Bushley K.E."/>
            <person name="Xiang M."/>
            <person name="Liu X."/>
        </authorList>
    </citation>
    <scope>NUCLEOTIDE SEQUENCE [LARGE SCALE GENOMIC DNA]</scope>
    <source>
        <strain evidence="2 3">3608</strain>
    </source>
</reference>
<feature type="compositionally biased region" description="Low complexity" evidence="1">
    <location>
        <begin position="65"/>
        <end position="82"/>
    </location>
</feature>
<dbReference type="EMBL" id="KQ030617">
    <property type="protein sequence ID" value="KJZ70599.1"/>
    <property type="molecule type" value="Genomic_DNA"/>
</dbReference>
<evidence type="ECO:0000313" key="2">
    <source>
        <dbReference type="EMBL" id="KJZ70599.1"/>
    </source>
</evidence>
<name>A0A0F8A2P5_9HYPO</name>
<feature type="region of interest" description="Disordered" evidence="1">
    <location>
        <begin position="39"/>
        <end position="143"/>
    </location>
</feature>
<feature type="compositionally biased region" description="Polar residues" evidence="1">
    <location>
        <begin position="96"/>
        <end position="108"/>
    </location>
</feature>
<feature type="compositionally biased region" description="Polar residues" evidence="1">
    <location>
        <begin position="44"/>
        <end position="64"/>
    </location>
</feature>
<evidence type="ECO:0000256" key="1">
    <source>
        <dbReference type="SAM" id="MobiDB-lite"/>
    </source>
</evidence>
<sequence length="143" mass="15853">MTDIYFHVLKSSRSLNADDPKCPAHPKRFHGMIRRLTKEEKSLVRQTGAQLFAQQKRQTPSHNGSEQSRQSPDSSQSRSSKSMAPQAAGEDGRSGRSATQDRAASSPSYHRCGHNTAARYSDDDKFSPVVPSKKRRTSPVTLP</sequence>
<keyword evidence="3" id="KW-1185">Reference proteome</keyword>
<proteinExistence type="predicted"/>
<evidence type="ECO:0000313" key="3">
    <source>
        <dbReference type="Proteomes" id="UP000054481"/>
    </source>
</evidence>
<accession>A0A0F8A2P5</accession>